<dbReference type="GO" id="GO:0004129">
    <property type="term" value="F:cytochrome-c oxidase activity"/>
    <property type="evidence" value="ECO:0007669"/>
    <property type="project" value="UniProtKB-EC"/>
</dbReference>
<dbReference type="SUPFAM" id="SSF49503">
    <property type="entry name" value="Cupredoxins"/>
    <property type="match status" value="1"/>
</dbReference>
<evidence type="ECO:0000256" key="13">
    <source>
        <dbReference type="ARBA" id="ARBA00049512"/>
    </source>
</evidence>
<keyword evidence="11 14" id="KW-0496">Mitochondrion</keyword>
<evidence type="ECO:0000256" key="14">
    <source>
        <dbReference type="RuleBase" id="RU000457"/>
    </source>
</evidence>
<keyword evidence="12 14" id="KW-0472">Membrane</keyword>
<dbReference type="FunFam" id="1.10.287.90:FF:000004">
    <property type="entry name" value="Cytochrome c oxidase subunit 2"/>
    <property type="match status" value="1"/>
</dbReference>
<dbReference type="NCBIfam" id="TIGR02866">
    <property type="entry name" value="CoxB"/>
    <property type="match status" value="1"/>
</dbReference>
<dbReference type="FunFam" id="2.60.40.420:FF:000001">
    <property type="entry name" value="Cytochrome c oxidase subunit 2"/>
    <property type="match status" value="1"/>
</dbReference>
<evidence type="ECO:0000256" key="16">
    <source>
        <dbReference type="SAM" id="SignalP"/>
    </source>
</evidence>
<dbReference type="GeneID" id="74895829"/>
<evidence type="ECO:0000256" key="5">
    <source>
        <dbReference type="ARBA" id="ARBA00022692"/>
    </source>
</evidence>
<sequence length="263" mass="29708">MNFLNNLILTLITMSKADAPIAWQLGFQDPATPVMEGIIDLHHDIWAFMTMVSIFVTWMLCRTLYHFNKKSNPTPEKIVHGATLEIVWTTLPAIILAFIAFSSFALLYSLDEIVDPAVTIKVVGAQWYWHYEYSDYIYPGNEIGVTPISFDSYMIADDDLEKGHLRLLEVDNRVVVPVHTHLRFILTAADVIHSWAIPSLGIKTDCVPGRLNQTSAFIKREGIYYGQCSEICGVNHAFMPIVVEAVGLDDYINWVAQKIEESA</sequence>
<evidence type="ECO:0000256" key="6">
    <source>
        <dbReference type="ARBA" id="ARBA00022723"/>
    </source>
</evidence>
<dbReference type="PROSITE" id="PS00078">
    <property type="entry name" value="COX2"/>
    <property type="match status" value="1"/>
</dbReference>
<proteinExistence type="inferred from homology"/>
<reference evidence="19" key="1">
    <citation type="submission" date="2022-07" db="EMBL/GenBank/DDBJ databases">
        <title>The complete mitochondrial genome of symbiochlorium hainandiaet.</title>
        <authorList>
            <person name="Yang F.F."/>
        </authorList>
    </citation>
    <scope>NUCLEOTIDE SEQUENCE</scope>
</reference>
<accession>A0A976U6L9</accession>
<evidence type="ECO:0000256" key="10">
    <source>
        <dbReference type="ARBA" id="ARBA00023008"/>
    </source>
</evidence>
<evidence type="ECO:0000256" key="3">
    <source>
        <dbReference type="ARBA" id="ARBA00022448"/>
    </source>
</evidence>
<feature type="transmembrane region" description="Helical" evidence="15">
    <location>
        <begin position="45"/>
        <end position="65"/>
    </location>
</feature>
<feature type="domain" description="Cytochrome oxidase subunit II copper A binding" evidence="17">
    <location>
        <begin position="115"/>
        <end position="257"/>
    </location>
</feature>
<dbReference type="EMBL" id="ON897766">
    <property type="protein sequence ID" value="UVF37891.1"/>
    <property type="molecule type" value="Genomic_DNA"/>
</dbReference>
<evidence type="ECO:0000259" key="17">
    <source>
        <dbReference type="PROSITE" id="PS50857"/>
    </source>
</evidence>
<evidence type="ECO:0000256" key="11">
    <source>
        <dbReference type="ARBA" id="ARBA00023128"/>
    </source>
</evidence>
<dbReference type="PANTHER" id="PTHR22888:SF9">
    <property type="entry name" value="CYTOCHROME C OXIDASE SUBUNIT 2"/>
    <property type="match status" value="1"/>
</dbReference>
<comment type="similarity">
    <text evidence="2 14">Belongs to the cytochrome c oxidase subunit 2 family.</text>
</comment>
<keyword evidence="5 14" id="KW-0812">Transmembrane</keyword>
<protein>
    <recommendedName>
        <fullName evidence="14">Cytochrome c oxidase subunit 2</fullName>
    </recommendedName>
</protein>
<keyword evidence="9 15" id="KW-1133">Transmembrane helix</keyword>
<dbReference type="InterPro" id="IPR036257">
    <property type="entry name" value="Cyt_c_oxidase_su2_TM_sf"/>
</dbReference>
<dbReference type="RefSeq" id="YP_010470403.1">
    <property type="nucleotide sequence ID" value="NC_066038.1"/>
</dbReference>
<feature type="signal peptide" evidence="16">
    <location>
        <begin position="1"/>
        <end position="17"/>
    </location>
</feature>
<comment type="function">
    <text evidence="14">Component of the cytochrome c oxidase, the last enzyme in the mitochondrial electron transport chain which drives oxidative phosphorylation. The respiratory chain contains 3 multisubunit complexes succinate dehydrogenase (complex II, CII), ubiquinol-cytochrome c oxidoreductase (cytochrome b-c1 complex, complex III, CIII) and cytochrome c oxidase (complex IV, CIV), that cooperate to transfer electrons derived from NADH and succinate to molecular oxygen, creating an electrochemical gradient over the inner membrane that drives transmembrane transport and the ATP synthase. Cytochrome c oxidase is the component of the respiratory chain that catalyzes the reduction of oxygen to water. Electrons originating from reduced cytochrome c in the intermembrane space (IMS) are transferred via the dinuclear copper A center (CU(A)) of subunit 2 and heme A of subunit 1 to the active site in subunit 1, a binuclear center (BNC) formed by heme A3 and copper B (CU(B)). The BNC reduces molecular oxygen to 2 water molecules using 4 electrons from cytochrome c in the IMS and 4 protons from the mitochondrial matrix.</text>
</comment>
<dbReference type="InterPro" id="IPR034210">
    <property type="entry name" value="CcO_II_C"/>
</dbReference>
<dbReference type="InterPro" id="IPR001505">
    <property type="entry name" value="Copper_CuA"/>
</dbReference>
<geneLocation type="mitochondrion" evidence="19"/>
<dbReference type="PRINTS" id="PR01166">
    <property type="entry name" value="CYCOXIDASEII"/>
</dbReference>
<keyword evidence="8 14" id="KW-0249">Electron transport</keyword>
<keyword evidence="6 14" id="KW-0479">Metal-binding</keyword>
<evidence type="ECO:0000256" key="8">
    <source>
        <dbReference type="ARBA" id="ARBA00022982"/>
    </source>
</evidence>
<gene>
    <name evidence="19" type="primary">cox2</name>
</gene>
<organism evidence="19">
    <name type="scientific">Symbiochloris sp. SG-2018</name>
    <dbReference type="NCBI Taxonomy" id="2126034"/>
    <lineage>
        <taxon>Eukaryota</taxon>
        <taxon>Viridiplantae</taxon>
        <taxon>Chlorophyta</taxon>
        <taxon>core chlorophytes</taxon>
        <taxon>Trebouxiophyceae</taxon>
        <taxon>Trebouxiales</taxon>
        <taxon>Trebouxiaceae</taxon>
        <taxon>Symbiochloris</taxon>
    </lineage>
</organism>
<dbReference type="GO" id="GO:0016491">
    <property type="term" value="F:oxidoreductase activity"/>
    <property type="evidence" value="ECO:0007669"/>
    <property type="project" value="InterPro"/>
</dbReference>
<keyword evidence="3 14" id="KW-0813">Transport</keyword>
<feature type="transmembrane region" description="Helical" evidence="15">
    <location>
        <begin position="86"/>
        <end position="110"/>
    </location>
</feature>
<dbReference type="GO" id="GO:1902494">
    <property type="term" value="C:catalytic complex"/>
    <property type="evidence" value="ECO:0007669"/>
    <property type="project" value="UniProtKB-ARBA"/>
</dbReference>
<dbReference type="PANTHER" id="PTHR22888">
    <property type="entry name" value="CYTOCHROME C OXIDASE, SUBUNIT II"/>
    <property type="match status" value="1"/>
</dbReference>
<comment type="subcellular location">
    <subcellularLocation>
        <location evidence="14">Mitochondrion inner membrane</location>
        <topology evidence="14">Multi-pass membrane protein</topology>
    </subcellularLocation>
    <subcellularLocation>
        <location evidence="1">Mitochondrion membrane</location>
        <topology evidence="1">Multi-pass membrane protein</topology>
    </subcellularLocation>
</comment>
<dbReference type="InterPro" id="IPR002429">
    <property type="entry name" value="CcO_II-like_C"/>
</dbReference>
<keyword evidence="7" id="KW-1278">Translocase</keyword>
<dbReference type="GO" id="GO:0005743">
    <property type="term" value="C:mitochondrial inner membrane"/>
    <property type="evidence" value="ECO:0007669"/>
    <property type="project" value="UniProtKB-SubCell"/>
</dbReference>
<evidence type="ECO:0000256" key="9">
    <source>
        <dbReference type="ARBA" id="ARBA00022989"/>
    </source>
</evidence>
<dbReference type="PROSITE" id="PS50857">
    <property type="entry name" value="COX2_CUA"/>
    <property type="match status" value="1"/>
</dbReference>
<dbReference type="PROSITE" id="PS50999">
    <property type="entry name" value="COX2_TM"/>
    <property type="match status" value="1"/>
</dbReference>
<evidence type="ECO:0000256" key="2">
    <source>
        <dbReference type="ARBA" id="ARBA00007866"/>
    </source>
</evidence>
<dbReference type="SUPFAM" id="SSF81464">
    <property type="entry name" value="Cytochrome c oxidase subunit II-like, transmembrane region"/>
    <property type="match status" value="1"/>
</dbReference>
<dbReference type="Gene3D" id="1.10.287.90">
    <property type="match status" value="1"/>
</dbReference>
<feature type="domain" description="Cytochrome oxidase subunit II transmembrane region profile" evidence="18">
    <location>
        <begin position="19"/>
        <end position="114"/>
    </location>
</feature>
<keyword evidence="10 14" id="KW-0186">Copper</keyword>
<evidence type="ECO:0000256" key="12">
    <source>
        <dbReference type="ARBA" id="ARBA00023136"/>
    </source>
</evidence>
<dbReference type="InterPro" id="IPR011759">
    <property type="entry name" value="Cyt_c_oxidase_su2_TM_dom"/>
</dbReference>
<dbReference type="Pfam" id="PF02790">
    <property type="entry name" value="COX2_TM"/>
    <property type="match status" value="1"/>
</dbReference>
<keyword evidence="4 14" id="KW-0679">Respiratory chain</keyword>
<evidence type="ECO:0000259" key="18">
    <source>
        <dbReference type="PROSITE" id="PS50999"/>
    </source>
</evidence>
<evidence type="ECO:0000256" key="7">
    <source>
        <dbReference type="ARBA" id="ARBA00022967"/>
    </source>
</evidence>
<evidence type="ECO:0000256" key="4">
    <source>
        <dbReference type="ARBA" id="ARBA00022660"/>
    </source>
</evidence>
<dbReference type="InterPro" id="IPR045187">
    <property type="entry name" value="CcO_II"/>
</dbReference>
<comment type="cofactor">
    <cofactor evidence="14">
        <name>Cu cation</name>
        <dbReference type="ChEBI" id="CHEBI:23378"/>
    </cofactor>
    <text evidence="14">Binds a copper A center.</text>
</comment>
<keyword evidence="14" id="KW-0999">Mitochondrion inner membrane</keyword>
<dbReference type="CDD" id="cd13912">
    <property type="entry name" value="CcO_II_C"/>
    <property type="match status" value="1"/>
</dbReference>
<dbReference type="GO" id="GO:0005507">
    <property type="term" value="F:copper ion binding"/>
    <property type="evidence" value="ECO:0007669"/>
    <property type="project" value="InterPro"/>
</dbReference>
<dbReference type="InterPro" id="IPR014222">
    <property type="entry name" value="Cyt_c_oxidase_su2"/>
</dbReference>
<dbReference type="GO" id="GO:0042773">
    <property type="term" value="P:ATP synthesis coupled electron transport"/>
    <property type="evidence" value="ECO:0007669"/>
    <property type="project" value="TreeGrafter"/>
</dbReference>
<dbReference type="Gene3D" id="2.60.40.420">
    <property type="entry name" value="Cupredoxins - blue copper proteins"/>
    <property type="match status" value="1"/>
</dbReference>
<evidence type="ECO:0000256" key="15">
    <source>
        <dbReference type="SAM" id="Phobius"/>
    </source>
</evidence>
<dbReference type="Pfam" id="PF00116">
    <property type="entry name" value="COX2"/>
    <property type="match status" value="1"/>
</dbReference>
<keyword evidence="16" id="KW-0732">Signal</keyword>
<comment type="catalytic activity">
    <reaction evidence="13">
        <text>4 Fe(II)-[cytochrome c] + O2 + 8 H(+)(in) = 4 Fe(III)-[cytochrome c] + 2 H2O + 4 H(+)(out)</text>
        <dbReference type="Rhea" id="RHEA:11436"/>
        <dbReference type="Rhea" id="RHEA-COMP:10350"/>
        <dbReference type="Rhea" id="RHEA-COMP:14399"/>
        <dbReference type="ChEBI" id="CHEBI:15377"/>
        <dbReference type="ChEBI" id="CHEBI:15378"/>
        <dbReference type="ChEBI" id="CHEBI:15379"/>
        <dbReference type="ChEBI" id="CHEBI:29033"/>
        <dbReference type="ChEBI" id="CHEBI:29034"/>
        <dbReference type="EC" id="7.1.1.9"/>
    </reaction>
    <physiologicalReaction direction="left-to-right" evidence="13">
        <dbReference type="Rhea" id="RHEA:11437"/>
    </physiologicalReaction>
</comment>
<evidence type="ECO:0000256" key="1">
    <source>
        <dbReference type="ARBA" id="ARBA00004225"/>
    </source>
</evidence>
<dbReference type="GO" id="GO:1902495">
    <property type="term" value="C:transmembrane transporter complex"/>
    <property type="evidence" value="ECO:0007669"/>
    <property type="project" value="UniProtKB-ARBA"/>
</dbReference>
<dbReference type="AlphaFoldDB" id="A0A976U6L9"/>
<dbReference type="InterPro" id="IPR008972">
    <property type="entry name" value="Cupredoxin"/>
</dbReference>
<feature type="chain" id="PRO_5036925637" description="Cytochrome c oxidase subunit 2" evidence="16">
    <location>
        <begin position="18"/>
        <end position="263"/>
    </location>
</feature>
<name>A0A976U6L9_9CHLO</name>
<evidence type="ECO:0000313" key="19">
    <source>
        <dbReference type="EMBL" id="UVF37891.1"/>
    </source>
</evidence>